<evidence type="ECO:0000313" key="1">
    <source>
        <dbReference type="EMBL" id="SCB08108.1"/>
    </source>
</evidence>
<sequence>MDKAKDTTHRITVCTNCRHVGKPCRPGLDLLKHLQLAISQAGAALADDFSLEGSVCMAGCERPCTVSFQATAKATYLFGDIEDASDIDALVSFAKLYRDRPDGLTREGERPTALGGKTLARIPAAIVSAERQLVVLQ</sequence>
<accession>A0A1C3TYB1</accession>
<reference evidence="2" key="1">
    <citation type="submission" date="2016-08" db="EMBL/GenBank/DDBJ databases">
        <authorList>
            <person name="Varghese N."/>
            <person name="Submissions Spin"/>
        </authorList>
    </citation>
    <scope>NUCLEOTIDE SEQUENCE [LARGE SCALE GENOMIC DNA]</scope>
    <source>
        <strain evidence="2">CCBAU 57015</strain>
    </source>
</reference>
<evidence type="ECO:0000313" key="2">
    <source>
        <dbReference type="Proteomes" id="UP000186228"/>
    </source>
</evidence>
<organism evidence="1 2">
    <name type="scientific">Rhizobium hainanense</name>
    <dbReference type="NCBI Taxonomy" id="52131"/>
    <lineage>
        <taxon>Bacteria</taxon>
        <taxon>Pseudomonadati</taxon>
        <taxon>Pseudomonadota</taxon>
        <taxon>Alphaproteobacteria</taxon>
        <taxon>Hyphomicrobiales</taxon>
        <taxon>Rhizobiaceae</taxon>
        <taxon>Rhizobium/Agrobacterium group</taxon>
        <taxon>Rhizobium</taxon>
    </lineage>
</organism>
<dbReference type="OrthoDB" id="8364077at2"/>
<name>A0A1C3TYB1_9HYPH</name>
<dbReference type="Pfam" id="PF07845">
    <property type="entry name" value="DUF1636"/>
    <property type="match status" value="1"/>
</dbReference>
<dbReference type="STRING" id="52131.GA0061100_101262"/>
<dbReference type="RefSeq" id="WP_075850819.1">
    <property type="nucleotide sequence ID" value="NZ_FMAC01000001.1"/>
</dbReference>
<gene>
    <name evidence="1" type="ORF">GA0061100_101262</name>
</gene>
<dbReference type="Proteomes" id="UP000186228">
    <property type="component" value="Unassembled WGS sequence"/>
</dbReference>
<protein>
    <submittedName>
        <fullName evidence="1">Predicted metal-binding protein</fullName>
    </submittedName>
</protein>
<dbReference type="InterPro" id="IPR012863">
    <property type="entry name" value="DUF1636"/>
</dbReference>
<dbReference type="EMBL" id="FMAC01000001">
    <property type="protein sequence ID" value="SCB08108.1"/>
    <property type="molecule type" value="Genomic_DNA"/>
</dbReference>
<proteinExistence type="predicted"/>
<keyword evidence="2" id="KW-1185">Reference proteome</keyword>
<dbReference type="AlphaFoldDB" id="A0A1C3TYB1"/>